<evidence type="ECO:0008006" key="5">
    <source>
        <dbReference type="Google" id="ProtNLM"/>
    </source>
</evidence>
<protein>
    <recommendedName>
        <fullName evidence="5">Secreted protein</fullName>
    </recommendedName>
</protein>
<feature type="compositionally biased region" description="Acidic residues" evidence="1">
    <location>
        <begin position="57"/>
        <end position="81"/>
    </location>
</feature>
<keyword evidence="2" id="KW-0732">Signal</keyword>
<feature type="chain" id="PRO_5047443176" description="Secreted protein" evidence="2">
    <location>
        <begin position="25"/>
        <end position="111"/>
    </location>
</feature>
<dbReference type="Proteomes" id="UP001156691">
    <property type="component" value="Unassembled WGS sequence"/>
</dbReference>
<evidence type="ECO:0000256" key="1">
    <source>
        <dbReference type="SAM" id="MobiDB-lite"/>
    </source>
</evidence>
<keyword evidence="4" id="KW-1185">Reference proteome</keyword>
<accession>A0ABQ5W0X0</accession>
<evidence type="ECO:0000313" key="3">
    <source>
        <dbReference type="EMBL" id="GLQ53524.1"/>
    </source>
</evidence>
<gene>
    <name evidence="3" type="ORF">GCM10010862_07830</name>
</gene>
<dbReference type="EMBL" id="BSNS01000004">
    <property type="protein sequence ID" value="GLQ53524.1"/>
    <property type="molecule type" value="Genomic_DNA"/>
</dbReference>
<proteinExistence type="predicted"/>
<evidence type="ECO:0000256" key="2">
    <source>
        <dbReference type="SAM" id="SignalP"/>
    </source>
</evidence>
<dbReference type="RefSeq" id="WP_284338972.1">
    <property type="nucleotide sequence ID" value="NZ_BSNS01000004.1"/>
</dbReference>
<reference evidence="4" key="1">
    <citation type="journal article" date="2019" name="Int. J. Syst. Evol. Microbiol.">
        <title>The Global Catalogue of Microorganisms (GCM) 10K type strain sequencing project: providing services to taxonomists for standard genome sequencing and annotation.</title>
        <authorList>
            <consortium name="The Broad Institute Genomics Platform"/>
            <consortium name="The Broad Institute Genome Sequencing Center for Infectious Disease"/>
            <person name="Wu L."/>
            <person name="Ma J."/>
        </authorList>
    </citation>
    <scope>NUCLEOTIDE SEQUENCE [LARGE SCALE GENOMIC DNA]</scope>
    <source>
        <strain evidence="4">NBRC 112416</strain>
    </source>
</reference>
<evidence type="ECO:0000313" key="4">
    <source>
        <dbReference type="Proteomes" id="UP001156691"/>
    </source>
</evidence>
<name>A0ABQ5W0X0_9HYPH</name>
<feature type="signal peptide" evidence="2">
    <location>
        <begin position="1"/>
        <end position="24"/>
    </location>
</feature>
<organism evidence="3 4">
    <name type="scientific">Devosia nitrariae</name>
    <dbReference type="NCBI Taxonomy" id="2071872"/>
    <lineage>
        <taxon>Bacteria</taxon>
        <taxon>Pseudomonadati</taxon>
        <taxon>Pseudomonadota</taxon>
        <taxon>Alphaproteobacteria</taxon>
        <taxon>Hyphomicrobiales</taxon>
        <taxon>Devosiaceae</taxon>
        <taxon>Devosia</taxon>
    </lineage>
</organism>
<comment type="caution">
    <text evidence="3">The sequence shown here is derived from an EMBL/GenBank/DDBJ whole genome shotgun (WGS) entry which is preliminary data.</text>
</comment>
<feature type="region of interest" description="Disordered" evidence="1">
    <location>
        <begin position="50"/>
        <end position="91"/>
    </location>
</feature>
<sequence length="111" mass="11550">MQLKPLASTIALAAALAFSGPVYAQSMINGMTIPEDELPLVQQQCDELKTAAGTESESTDESAGDAELEDSGDDAVEDEVEASGMAQAETPTIDLETIDLQACIDAGLVME</sequence>